<feature type="compositionally biased region" description="Low complexity" evidence="1">
    <location>
        <begin position="73"/>
        <end position="86"/>
    </location>
</feature>
<feature type="compositionally biased region" description="Basic and acidic residues" evidence="1">
    <location>
        <begin position="185"/>
        <end position="198"/>
    </location>
</feature>
<feature type="signal peptide" evidence="2">
    <location>
        <begin position="1"/>
        <end position="18"/>
    </location>
</feature>
<feature type="compositionally biased region" description="Polar residues" evidence="1">
    <location>
        <begin position="92"/>
        <end position="104"/>
    </location>
</feature>
<accession>A0A395SIK0</accession>
<proteinExistence type="predicted"/>
<protein>
    <submittedName>
        <fullName evidence="3">Uncharacterized protein</fullName>
    </submittedName>
</protein>
<feature type="chain" id="PRO_5017411852" evidence="2">
    <location>
        <begin position="19"/>
        <end position="555"/>
    </location>
</feature>
<dbReference type="STRING" id="5514.A0A395SIK0"/>
<feature type="compositionally biased region" description="Basic and acidic residues" evidence="1">
    <location>
        <begin position="268"/>
        <end position="291"/>
    </location>
</feature>
<keyword evidence="4" id="KW-1185">Reference proteome</keyword>
<dbReference type="AlphaFoldDB" id="A0A395SIK0"/>
<dbReference type="EMBL" id="PXOF01000035">
    <property type="protein sequence ID" value="RGP72250.1"/>
    <property type="molecule type" value="Genomic_DNA"/>
</dbReference>
<gene>
    <name evidence="3" type="ORF">FSPOR_2757</name>
</gene>
<reference evidence="3 4" key="1">
    <citation type="journal article" date="2018" name="PLoS Pathog.">
        <title>Evolution of structural diversity of trichothecenes, a family of toxins produced by plant pathogenic and entomopathogenic fungi.</title>
        <authorList>
            <person name="Proctor R.H."/>
            <person name="McCormick S.P."/>
            <person name="Kim H.S."/>
            <person name="Cardoza R.E."/>
            <person name="Stanley A.M."/>
            <person name="Lindo L."/>
            <person name="Kelly A."/>
            <person name="Brown D.W."/>
            <person name="Lee T."/>
            <person name="Vaughan M.M."/>
            <person name="Alexander N.J."/>
            <person name="Busman M."/>
            <person name="Gutierrez S."/>
        </authorList>
    </citation>
    <scope>NUCLEOTIDE SEQUENCE [LARGE SCALE GENOMIC DNA]</scope>
    <source>
        <strain evidence="3 4">NRRL 3299</strain>
    </source>
</reference>
<evidence type="ECO:0000313" key="4">
    <source>
        <dbReference type="Proteomes" id="UP000266152"/>
    </source>
</evidence>
<feature type="region of interest" description="Disordered" evidence="1">
    <location>
        <begin position="73"/>
        <end position="130"/>
    </location>
</feature>
<feature type="compositionally biased region" description="Basic and acidic residues" evidence="1">
    <location>
        <begin position="437"/>
        <end position="460"/>
    </location>
</feature>
<organism evidence="3 4">
    <name type="scientific">Fusarium sporotrichioides</name>
    <dbReference type="NCBI Taxonomy" id="5514"/>
    <lineage>
        <taxon>Eukaryota</taxon>
        <taxon>Fungi</taxon>
        <taxon>Dikarya</taxon>
        <taxon>Ascomycota</taxon>
        <taxon>Pezizomycotina</taxon>
        <taxon>Sordariomycetes</taxon>
        <taxon>Hypocreomycetidae</taxon>
        <taxon>Hypocreales</taxon>
        <taxon>Nectriaceae</taxon>
        <taxon>Fusarium</taxon>
    </lineage>
</organism>
<dbReference type="Proteomes" id="UP000266152">
    <property type="component" value="Unassembled WGS sequence"/>
</dbReference>
<keyword evidence="2" id="KW-0732">Signal</keyword>
<evidence type="ECO:0000313" key="3">
    <source>
        <dbReference type="EMBL" id="RGP72250.1"/>
    </source>
</evidence>
<name>A0A395SIK0_FUSSP</name>
<feature type="region of interest" description="Disordered" evidence="1">
    <location>
        <begin position="414"/>
        <end position="471"/>
    </location>
</feature>
<feature type="compositionally biased region" description="Low complexity" evidence="1">
    <location>
        <begin position="105"/>
        <end position="130"/>
    </location>
</feature>
<comment type="caution">
    <text evidence="3">The sequence shown here is derived from an EMBL/GenBank/DDBJ whole genome shotgun (WGS) entry which is preliminary data.</text>
</comment>
<feature type="region of interest" description="Disordered" evidence="1">
    <location>
        <begin position="256"/>
        <end position="307"/>
    </location>
</feature>
<evidence type="ECO:0000256" key="1">
    <source>
        <dbReference type="SAM" id="MobiDB-lite"/>
    </source>
</evidence>
<evidence type="ECO:0000256" key="2">
    <source>
        <dbReference type="SAM" id="SignalP"/>
    </source>
</evidence>
<sequence>MMHCSFVLVAALAGHAAATPCPPKWMIDSRSSWISASTRLDSVLSGMPTMYPGGLTAPPSAAAAAAKATATTTGAGNKAAGTSSATVGLDEVSSTEASDSSTTLASPSVASGDSTSDSSASSTEDVSVTRTTTTITITPTVVDATSASDTASASDASLASGAILASGTTSITTTSGKDDTEEDSSLDRRDGNTDKPEEQTDEDETLETRIQQATLKLKEAYELQELFNIAVLKWGKAEAEVKRRVRAAVDFAHEVQADTEALEDEDEKEKTEGEENKEEEKSNKVDKRDKINGCGCGNKNEKRQDRVDQDLEHEKQEYELYAGIGKQLELSLDQKDEQADSNDHKAVYLITKQFKVYKCLKPKGCELYNVHQVDGLGHDGEWSNNYEHMKKYKDSLSEAKEYYKEDFEKNVKDKIENNKSGEQTTTSFFEIEEPEKEEGPEKKKEEKVEEEKKEEVKEQADSGSPLLAGGDEKKQYERISALYMQYRSMIVEPIRRDLDPILRNSKYKEDKEMAAQYREGNEKEQRQRLSRLYMDYRYMLVPKWQDKLDPILWSY</sequence>
<feature type="region of interest" description="Disordered" evidence="1">
    <location>
        <begin position="169"/>
        <end position="206"/>
    </location>
</feature>